<keyword evidence="4" id="KW-1133">Transmembrane helix</keyword>
<evidence type="ECO:0000256" key="3">
    <source>
        <dbReference type="ARBA" id="ARBA00022729"/>
    </source>
</evidence>
<evidence type="ECO:0000256" key="6">
    <source>
        <dbReference type="SAM" id="SignalP"/>
    </source>
</evidence>
<protein>
    <recommendedName>
        <fullName evidence="7">Wall-associated receptor kinase galacturonan-binding domain-containing protein</fullName>
    </recommendedName>
</protein>
<dbReference type="Proteomes" id="UP000266723">
    <property type="component" value="Unassembled WGS sequence"/>
</dbReference>
<keyword evidence="9" id="KW-1185">Reference proteome</keyword>
<sequence length="282" mass="31398">MSKVLGLFLVAIFSIAYTQLVNGHSLRGCQTRCGSVSIEYPFGISTGCYYAVHDSFNLTCNETTNELFFGNMQVVNYSHSGELRILMSRSYACYNRTRVAETISYNTNLRSFTFSNKNRFTAVGCNTFAFMTTIFEDRNYSTGCLSTCDSIPKENGVCSGEGCCHTSVPKRSKRFIIRSSSFDRDVSVNNFNPSSYAFLVEEGMFSFSPSQDLQNLRNVTKFPVVLDWSIGNQTCKQVGNTSICGQNSLCLDSTTRDGYNCKCKAGYDGNPYLQEGCQGTMF</sequence>
<evidence type="ECO:0000256" key="5">
    <source>
        <dbReference type="ARBA" id="ARBA00023136"/>
    </source>
</evidence>
<proteinExistence type="predicted"/>
<evidence type="ECO:0000256" key="1">
    <source>
        <dbReference type="ARBA" id="ARBA00004167"/>
    </source>
</evidence>
<comment type="caution">
    <text evidence="8">The sequence shown here is derived from an EMBL/GenBank/DDBJ whole genome shotgun (WGS) entry which is preliminary data.</text>
</comment>
<name>A0ABQ7EME6_BRACR</name>
<evidence type="ECO:0000256" key="2">
    <source>
        <dbReference type="ARBA" id="ARBA00022692"/>
    </source>
</evidence>
<evidence type="ECO:0000256" key="4">
    <source>
        <dbReference type="ARBA" id="ARBA00022989"/>
    </source>
</evidence>
<dbReference type="PANTHER" id="PTHR33491">
    <property type="entry name" value="OSJNBA0016N04.9 PROTEIN"/>
    <property type="match status" value="1"/>
</dbReference>
<dbReference type="EMBL" id="QGKV02000299">
    <property type="protein sequence ID" value="KAF3597675.1"/>
    <property type="molecule type" value="Genomic_DNA"/>
</dbReference>
<organism evidence="8 9">
    <name type="scientific">Brassica cretica</name>
    <name type="common">Mustard</name>
    <dbReference type="NCBI Taxonomy" id="69181"/>
    <lineage>
        <taxon>Eukaryota</taxon>
        <taxon>Viridiplantae</taxon>
        <taxon>Streptophyta</taxon>
        <taxon>Embryophyta</taxon>
        <taxon>Tracheophyta</taxon>
        <taxon>Spermatophyta</taxon>
        <taxon>Magnoliopsida</taxon>
        <taxon>eudicotyledons</taxon>
        <taxon>Gunneridae</taxon>
        <taxon>Pentapetalae</taxon>
        <taxon>rosids</taxon>
        <taxon>malvids</taxon>
        <taxon>Brassicales</taxon>
        <taxon>Brassicaceae</taxon>
        <taxon>Brassiceae</taxon>
        <taxon>Brassica</taxon>
    </lineage>
</organism>
<dbReference type="InterPro" id="IPR025287">
    <property type="entry name" value="WAK_GUB"/>
</dbReference>
<dbReference type="Pfam" id="PF13947">
    <property type="entry name" value="GUB_WAK_bind"/>
    <property type="match status" value="1"/>
</dbReference>
<keyword evidence="2" id="KW-0812">Transmembrane</keyword>
<keyword evidence="3 6" id="KW-0732">Signal</keyword>
<evidence type="ECO:0000259" key="7">
    <source>
        <dbReference type="Pfam" id="PF13947"/>
    </source>
</evidence>
<accession>A0ABQ7EME6</accession>
<evidence type="ECO:0000313" key="9">
    <source>
        <dbReference type="Proteomes" id="UP000266723"/>
    </source>
</evidence>
<evidence type="ECO:0000313" key="8">
    <source>
        <dbReference type="EMBL" id="KAF3597675.1"/>
    </source>
</evidence>
<reference evidence="8 9" key="1">
    <citation type="journal article" date="2020" name="BMC Genomics">
        <title>Intraspecific diversification of the crop wild relative Brassica cretica Lam. using demographic model selection.</title>
        <authorList>
            <person name="Kioukis A."/>
            <person name="Michalopoulou V.A."/>
            <person name="Briers L."/>
            <person name="Pirintsos S."/>
            <person name="Studholme D.J."/>
            <person name="Pavlidis P."/>
            <person name="Sarris P.F."/>
        </authorList>
    </citation>
    <scope>NUCLEOTIDE SEQUENCE [LARGE SCALE GENOMIC DNA]</scope>
    <source>
        <strain evidence="9">cv. PFS-1207/04</strain>
    </source>
</reference>
<feature type="signal peptide" evidence="6">
    <location>
        <begin position="1"/>
        <end position="23"/>
    </location>
</feature>
<feature type="chain" id="PRO_5045041614" description="Wall-associated receptor kinase galacturonan-binding domain-containing protein" evidence="6">
    <location>
        <begin position="24"/>
        <end position="282"/>
    </location>
</feature>
<keyword evidence="5" id="KW-0472">Membrane</keyword>
<gene>
    <name evidence="8" type="ORF">DY000_02024563</name>
</gene>
<feature type="domain" description="Wall-associated receptor kinase galacturonan-binding" evidence="7">
    <location>
        <begin position="29"/>
        <end position="81"/>
    </location>
</feature>
<comment type="subcellular location">
    <subcellularLocation>
        <location evidence="1">Membrane</location>
        <topology evidence="1">Single-pass membrane protein</topology>
    </subcellularLocation>
</comment>